<keyword evidence="5" id="KW-0677">Repeat</keyword>
<evidence type="ECO:0000313" key="12">
    <source>
        <dbReference type="Proteomes" id="UP001180020"/>
    </source>
</evidence>
<dbReference type="CDD" id="cd14798">
    <property type="entry name" value="RX-CC_like"/>
    <property type="match status" value="1"/>
</dbReference>
<dbReference type="Pfam" id="PF18052">
    <property type="entry name" value="Rx_N"/>
    <property type="match status" value="1"/>
</dbReference>
<dbReference type="Gene3D" id="1.10.10.10">
    <property type="entry name" value="Winged helix-like DNA-binding domain superfamily/Winged helix DNA-binding domain"/>
    <property type="match status" value="1"/>
</dbReference>
<keyword evidence="4" id="KW-0433">Leucine-rich repeat</keyword>
<dbReference type="AlphaFoldDB" id="A0AAV9EQT2"/>
<dbReference type="GO" id="GO:0002758">
    <property type="term" value="P:innate immune response-activating signaling pathway"/>
    <property type="evidence" value="ECO:0007669"/>
    <property type="project" value="UniProtKB-ARBA"/>
</dbReference>
<dbReference type="InterPro" id="IPR027417">
    <property type="entry name" value="P-loop_NTPase"/>
</dbReference>
<dbReference type="Gene3D" id="3.40.50.300">
    <property type="entry name" value="P-loop containing nucleotide triphosphate hydrolases"/>
    <property type="match status" value="1"/>
</dbReference>
<dbReference type="Gene3D" id="1.20.5.4130">
    <property type="match status" value="1"/>
</dbReference>
<comment type="similarity">
    <text evidence="2">Belongs to the disease resistance NB-LRR family.</text>
</comment>
<dbReference type="Gene3D" id="1.10.8.430">
    <property type="entry name" value="Helical domain of apoptotic protease-activating factors"/>
    <property type="match status" value="1"/>
</dbReference>
<feature type="domain" description="NB-ARC" evidence="8">
    <location>
        <begin position="165"/>
        <end position="367"/>
    </location>
</feature>
<dbReference type="GO" id="GO:0009626">
    <property type="term" value="P:plant-type hypersensitive response"/>
    <property type="evidence" value="ECO:0007669"/>
    <property type="project" value="UniProtKB-ARBA"/>
</dbReference>
<evidence type="ECO:0000259" key="8">
    <source>
        <dbReference type="Pfam" id="PF00931"/>
    </source>
</evidence>
<feature type="domain" description="Disease resistance N-terminal" evidence="9">
    <location>
        <begin position="5"/>
        <end position="96"/>
    </location>
</feature>
<dbReference type="Pfam" id="PF23559">
    <property type="entry name" value="WHD_DRP"/>
    <property type="match status" value="1"/>
</dbReference>
<dbReference type="GO" id="GO:0042742">
    <property type="term" value="P:defense response to bacterium"/>
    <property type="evidence" value="ECO:0007669"/>
    <property type="project" value="UniProtKB-ARBA"/>
</dbReference>
<evidence type="ECO:0000256" key="2">
    <source>
        <dbReference type="ARBA" id="ARBA00008894"/>
    </source>
</evidence>
<evidence type="ECO:0000259" key="9">
    <source>
        <dbReference type="Pfam" id="PF18052"/>
    </source>
</evidence>
<dbReference type="GO" id="GO:0043531">
    <property type="term" value="F:ADP binding"/>
    <property type="evidence" value="ECO:0007669"/>
    <property type="project" value="InterPro"/>
</dbReference>
<keyword evidence="3" id="KW-0963">Cytoplasm</keyword>
<comment type="caution">
    <text evidence="11">The sequence shown here is derived from an EMBL/GenBank/DDBJ whole genome shotgun (WGS) entry which is preliminary data.</text>
</comment>
<reference evidence="11" key="2">
    <citation type="submission" date="2023-06" db="EMBL/GenBank/DDBJ databases">
        <authorList>
            <person name="Ma L."/>
            <person name="Liu K.-W."/>
            <person name="Li Z."/>
            <person name="Hsiao Y.-Y."/>
            <person name="Qi Y."/>
            <person name="Fu T."/>
            <person name="Tang G."/>
            <person name="Zhang D."/>
            <person name="Sun W.-H."/>
            <person name="Liu D.-K."/>
            <person name="Li Y."/>
            <person name="Chen G.-Z."/>
            <person name="Liu X.-D."/>
            <person name="Liao X.-Y."/>
            <person name="Jiang Y.-T."/>
            <person name="Yu X."/>
            <person name="Hao Y."/>
            <person name="Huang J."/>
            <person name="Zhao X.-W."/>
            <person name="Ke S."/>
            <person name="Chen Y.-Y."/>
            <person name="Wu W.-L."/>
            <person name="Hsu J.-L."/>
            <person name="Lin Y.-F."/>
            <person name="Huang M.-D."/>
            <person name="Li C.-Y."/>
            <person name="Huang L."/>
            <person name="Wang Z.-W."/>
            <person name="Zhao X."/>
            <person name="Zhong W.-Y."/>
            <person name="Peng D.-H."/>
            <person name="Ahmad S."/>
            <person name="Lan S."/>
            <person name="Zhang J.-S."/>
            <person name="Tsai W.-C."/>
            <person name="Van De Peer Y."/>
            <person name="Liu Z.-J."/>
        </authorList>
    </citation>
    <scope>NUCLEOTIDE SEQUENCE</scope>
    <source>
        <strain evidence="11">CP</strain>
        <tissue evidence="11">Leaves</tissue>
    </source>
</reference>
<evidence type="ECO:0000256" key="1">
    <source>
        <dbReference type="ARBA" id="ARBA00004496"/>
    </source>
</evidence>
<dbReference type="InterPro" id="IPR038005">
    <property type="entry name" value="RX-like_CC"/>
</dbReference>
<dbReference type="FunFam" id="1.10.10.10:FF:000322">
    <property type="entry name" value="Probable disease resistance protein At1g63360"/>
    <property type="match status" value="1"/>
</dbReference>
<dbReference type="InterPro" id="IPR002182">
    <property type="entry name" value="NB-ARC"/>
</dbReference>
<keyword evidence="6" id="KW-0547">Nucleotide-binding</keyword>
<dbReference type="PANTHER" id="PTHR23155:SF1152">
    <property type="entry name" value="AAA+ ATPASE DOMAIN-CONTAINING PROTEIN"/>
    <property type="match status" value="1"/>
</dbReference>
<dbReference type="SUPFAM" id="SSF52540">
    <property type="entry name" value="P-loop containing nucleoside triphosphate hydrolases"/>
    <property type="match status" value="1"/>
</dbReference>
<dbReference type="PANTHER" id="PTHR23155">
    <property type="entry name" value="DISEASE RESISTANCE PROTEIN RP"/>
    <property type="match status" value="1"/>
</dbReference>
<dbReference type="EMBL" id="JAUJYO010000005">
    <property type="protein sequence ID" value="KAK1315814.1"/>
    <property type="molecule type" value="Genomic_DNA"/>
</dbReference>
<dbReference type="InterPro" id="IPR044974">
    <property type="entry name" value="Disease_R_plants"/>
</dbReference>
<evidence type="ECO:0000256" key="6">
    <source>
        <dbReference type="ARBA" id="ARBA00022741"/>
    </source>
</evidence>
<comment type="subcellular location">
    <subcellularLocation>
        <location evidence="1">Cytoplasm</location>
    </subcellularLocation>
</comment>
<evidence type="ECO:0000256" key="7">
    <source>
        <dbReference type="ARBA" id="ARBA00022821"/>
    </source>
</evidence>
<reference evidence="11" key="1">
    <citation type="journal article" date="2023" name="Nat. Commun.">
        <title>Diploid and tetraploid genomes of Acorus and the evolution of monocots.</title>
        <authorList>
            <person name="Ma L."/>
            <person name="Liu K.W."/>
            <person name="Li Z."/>
            <person name="Hsiao Y.Y."/>
            <person name="Qi Y."/>
            <person name="Fu T."/>
            <person name="Tang G.D."/>
            <person name="Zhang D."/>
            <person name="Sun W.H."/>
            <person name="Liu D.K."/>
            <person name="Li Y."/>
            <person name="Chen G.Z."/>
            <person name="Liu X.D."/>
            <person name="Liao X.Y."/>
            <person name="Jiang Y.T."/>
            <person name="Yu X."/>
            <person name="Hao Y."/>
            <person name="Huang J."/>
            <person name="Zhao X.W."/>
            <person name="Ke S."/>
            <person name="Chen Y.Y."/>
            <person name="Wu W.L."/>
            <person name="Hsu J.L."/>
            <person name="Lin Y.F."/>
            <person name="Huang M.D."/>
            <person name="Li C.Y."/>
            <person name="Huang L."/>
            <person name="Wang Z.W."/>
            <person name="Zhao X."/>
            <person name="Zhong W.Y."/>
            <person name="Peng D.H."/>
            <person name="Ahmad S."/>
            <person name="Lan S."/>
            <person name="Zhang J.S."/>
            <person name="Tsai W.C."/>
            <person name="Van de Peer Y."/>
            <person name="Liu Z.J."/>
        </authorList>
    </citation>
    <scope>NUCLEOTIDE SEQUENCE</scope>
    <source>
        <strain evidence="11">CP</strain>
    </source>
</reference>
<accession>A0AAV9EQT2</accession>
<dbReference type="InterPro" id="IPR036388">
    <property type="entry name" value="WH-like_DNA-bd_sf"/>
</dbReference>
<evidence type="ECO:0000256" key="5">
    <source>
        <dbReference type="ARBA" id="ARBA00022737"/>
    </source>
</evidence>
<name>A0AAV9EQT2_ACOCL</name>
<dbReference type="PRINTS" id="PR00364">
    <property type="entry name" value="DISEASERSIST"/>
</dbReference>
<organism evidence="11 12">
    <name type="scientific">Acorus calamus</name>
    <name type="common">Sweet flag</name>
    <dbReference type="NCBI Taxonomy" id="4465"/>
    <lineage>
        <taxon>Eukaryota</taxon>
        <taxon>Viridiplantae</taxon>
        <taxon>Streptophyta</taxon>
        <taxon>Embryophyta</taxon>
        <taxon>Tracheophyta</taxon>
        <taxon>Spermatophyta</taxon>
        <taxon>Magnoliopsida</taxon>
        <taxon>Liliopsida</taxon>
        <taxon>Acoraceae</taxon>
        <taxon>Acorus</taxon>
    </lineage>
</organism>
<gene>
    <name evidence="11" type="primary">RPP13</name>
    <name evidence="11" type="ORF">QJS10_CPA05g02120</name>
</gene>
<keyword evidence="12" id="KW-1185">Reference proteome</keyword>
<sequence length="573" mass="66360">MADAIISFLVGKIGGQLLHEGTLLYGVRHQVRLFEGELKLLQQFLSKADHKHDKEQDVKEWLRQLRDAAYEGEDIIEEFMLRNENRHRQQKSRFKRYVFLLHDMPARCRIGNSIVDVNARLKEIFALKDRYAIEVDRAPDVYRSLEERRQRDSHPQMDGVIVGFEDQEERLVQRLFGQGDELRVVSIVGVGGLGKTTLAKKVYGNRDVQMWFKFMVWVSVAQNCQVNQLLQELINKIKVWVSSNTQHRQGDDLLQELIKKTVGDSKEPANLDTVELKKVLNACLKDKLFLKGKRFLIIMDDIWEPVLWTSIKSAFGDIQNGSRILFTTRSHNVAKEADPSQDPFELNFLSEEESWELFNWKVFNSKDGCPPDLVKKGKELVEKCKKLPLAIIILGGLLWLKSKNALAWDKVLKTLDWRSDPNTEVWRKVLALSYHDMPSCLKPCFIYLGLFPEDEEIWSSKLKMLWVAEEFTELDKNEMMSPKEIAEEYLEELYQRSLIQVVSKKSYGGMRTCGIKSFRVHDLLRDFAISEGKEFEFLTVHGIKEANSPPKLVVGWPSNSMLTKNATTKHGWI</sequence>
<dbReference type="Pfam" id="PF00931">
    <property type="entry name" value="NB-ARC"/>
    <property type="match status" value="1"/>
</dbReference>
<dbReference type="InterPro" id="IPR041118">
    <property type="entry name" value="Rx_N"/>
</dbReference>
<dbReference type="InterPro" id="IPR058922">
    <property type="entry name" value="WHD_DRP"/>
</dbReference>
<proteinExistence type="inferred from homology"/>
<protein>
    <submittedName>
        <fullName evidence="11">Disease resistance protein RPP13</fullName>
    </submittedName>
</protein>
<dbReference type="InterPro" id="IPR042197">
    <property type="entry name" value="Apaf_helical"/>
</dbReference>
<evidence type="ECO:0000256" key="3">
    <source>
        <dbReference type="ARBA" id="ARBA00022490"/>
    </source>
</evidence>
<evidence type="ECO:0000256" key="4">
    <source>
        <dbReference type="ARBA" id="ARBA00022614"/>
    </source>
</evidence>
<dbReference type="Proteomes" id="UP001180020">
    <property type="component" value="Unassembled WGS sequence"/>
</dbReference>
<feature type="domain" description="Disease resistance protein winged helix" evidence="10">
    <location>
        <begin position="450"/>
        <end position="528"/>
    </location>
</feature>
<keyword evidence="7" id="KW-0611">Plant defense</keyword>
<evidence type="ECO:0000259" key="10">
    <source>
        <dbReference type="Pfam" id="PF23559"/>
    </source>
</evidence>
<evidence type="ECO:0000313" key="11">
    <source>
        <dbReference type="EMBL" id="KAK1315814.1"/>
    </source>
</evidence>